<proteinExistence type="predicted"/>
<comment type="caution">
    <text evidence="1">The sequence shown here is derived from an EMBL/GenBank/DDBJ whole genome shotgun (WGS) entry which is preliminary data.</text>
</comment>
<dbReference type="RefSeq" id="WP_011018512.1">
    <property type="nucleotide sequence ID" value="NZ_DUJS01000004.1"/>
</dbReference>
<dbReference type="Proteomes" id="UP000619545">
    <property type="component" value="Unassembled WGS sequence"/>
</dbReference>
<reference evidence="1" key="1">
    <citation type="journal article" date="2020" name="bioRxiv">
        <title>A rank-normalized archaeal taxonomy based on genome phylogeny resolves widespread incomplete and uneven classifications.</title>
        <authorList>
            <person name="Rinke C."/>
            <person name="Chuvochina M."/>
            <person name="Mussig A.J."/>
            <person name="Chaumeil P.-A."/>
            <person name="Waite D.W."/>
            <person name="Whitman W.B."/>
            <person name="Parks D.H."/>
            <person name="Hugenholtz P."/>
        </authorList>
    </citation>
    <scope>NUCLEOTIDE SEQUENCE</scope>
    <source>
        <strain evidence="1">UBA8853</strain>
    </source>
</reference>
<dbReference type="GeneID" id="1477443"/>
<dbReference type="InterPro" id="IPR003745">
    <property type="entry name" value="DUF166"/>
</dbReference>
<accession>A0A832T9S9</accession>
<dbReference type="OMA" id="LAVCYEC"/>
<dbReference type="Pfam" id="PF02593">
    <property type="entry name" value="DUF166"/>
    <property type="match status" value="1"/>
</dbReference>
<sequence length="224" mass="24584">MRVLFLGYRYGSRAAENVGSRSDFDVEFLKVKEPPENVILDEEYARTLLPPSYSGFDLVISYLQHPDLQLALAEVCDSPILYGITPDPAVREKIERSHDAVAFPETTMCSLLPDTGIPEVDRFAERFGRPKLEVSVSGGKIRTVRVVRGAPCGATWVAAERVEGMSVDEEAVNAFALAACHHCVAPRFGKFESKDVTAYLHGVALAEALGIELDVDLEGFELPI</sequence>
<evidence type="ECO:0000313" key="2">
    <source>
        <dbReference type="Proteomes" id="UP000619545"/>
    </source>
</evidence>
<organism evidence="1 2">
    <name type="scientific">Methanopyrus kandleri</name>
    <dbReference type="NCBI Taxonomy" id="2320"/>
    <lineage>
        <taxon>Archaea</taxon>
        <taxon>Methanobacteriati</taxon>
        <taxon>Methanobacteriota</taxon>
        <taxon>Methanomada group</taxon>
        <taxon>Methanopyri</taxon>
        <taxon>Methanopyrales</taxon>
        <taxon>Methanopyraceae</taxon>
        <taxon>Methanopyrus</taxon>
    </lineage>
</organism>
<gene>
    <name evidence="1" type="ORF">HA336_05755</name>
</gene>
<name>A0A832T9S9_9EURY</name>
<dbReference type="AlphaFoldDB" id="A0A832T9S9"/>
<protein>
    <submittedName>
        <fullName evidence="1">DUF166 domain-containing protein</fullName>
    </submittedName>
</protein>
<dbReference type="EMBL" id="DUJS01000004">
    <property type="protein sequence ID" value="HII70720.1"/>
    <property type="molecule type" value="Genomic_DNA"/>
</dbReference>
<evidence type="ECO:0000313" key="1">
    <source>
        <dbReference type="EMBL" id="HII70720.1"/>
    </source>
</evidence>